<dbReference type="PANTHER" id="PTHR47074:SF48">
    <property type="entry name" value="POLYNUCLEOTIDYL TRANSFERASE, RIBONUCLEASE H-LIKE SUPERFAMILY PROTEIN"/>
    <property type="match status" value="1"/>
</dbReference>
<dbReference type="Pfam" id="PF13456">
    <property type="entry name" value="RVT_3"/>
    <property type="match status" value="1"/>
</dbReference>
<dbReference type="CDD" id="cd06222">
    <property type="entry name" value="RNase_H_like"/>
    <property type="match status" value="1"/>
</dbReference>
<protein>
    <recommendedName>
        <fullName evidence="1">RNase H type-1 domain-containing protein</fullName>
    </recommendedName>
</protein>
<evidence type="ECO:0000313" key="2">
    <source>
        <dbReference type="EMBL" id="TXG48260.1"/>
    </source>
</evidence>
<comment type="caution">
    <text evidence="2">The sequence shown here is derived from an EMBL/GenBank/DDBJ whole genome shotgun (WGS) entry which is preliminary data.</text>
</comment>
<proteinExistence type="predicted"/>
<dbReference type="InterPro" id="IPR036397">
    <property type="entry name" value="RNaseH_sf"/>
</dbReference>
<accession>A0A5C7GUI2</accession>
<evidence type="ECO:0000259" key="1">
    <source>
        <dbReference type="Pfam" id="PF13456"/>
    </source>
</evidence>
<organism evidence="2 3">
    <name type="scientific">Acer yangbiense</name>
    <dbReference type="NCBI Taxonomy" id="1000413"/>
    <lineage>
        <taxon>Eukaryota</taxon>
        <taxon>Viridiplantae</taxon>
        <taxon>Streptophyta</taxon>
        <taxon>Embryophyta</taxon>
        <taxon>Tracheophyta</taxon>
        <taxon>Spermatophyta</taxon>
        <taxon>Magnoliopsida</taxon>
        <taxon>eudicotyledons</taxon>
        <taxon>Gunneridae</taxon>
        <taxon>Pentapetalae</taxon>
        <taxon>rosids</taxon>
        <taxon>malvids</taxon>
        <taxon>Sapindales</taxon>
        <taxon>Sapindaceae</taxon>
        <taxon>Hippocastanoideae</taxon>
        <taxon>Acereae</taxon>
        <taxon>Acer</taxon>
    </lineage>
</organism>
<keyword evidence="3" id="KW-1185">Reference proteome</keyword>
<dbReference type="GO" id="GO:0003676">
    <property type="term" value="F:nucleic acid binding"/>
    <property type="evidence" value="ECO:0007669"/>
    <property type="project" value="InterPro"/>
</dbReference>
<dbReference type="EMBL" id="VAHF01000013">
    <property type="protein sequence ID" value="TXG48260.1"/>
    <property type="molecule type" value="Genomic_DNA"/>
</dbReference>
<evidence type="ECO:0000313" key="3">
    <source>
        <dbReference type="Proteomes" id="UP000323000"/>
    </source>
</evidence>
<dbReference type="AlphaFoldDB" id="A0A5C7GUI2"/>
<name>A0A5C7GUI2_9ROSI</name>
<sequence>MDFELLCVVWWRIWYKRNQFVHSNEIPNDIEVLEWAWSYLHDYRVAFARDNPKLTKEREPPKWKPPDRGVFKINTDAALNENDFQFGISVVIRNYQGHVMASLCQIIKASYQPQIIEAMAILKGIWLAVSLGLLPASLELNALTVVNMVEGANSVAHALSKLALTYEDEYVWLEDCPLSVESLVLGDCLSSL</sequence>
<dbReference type="OrthoDB" id="1508754at2759"/>
<dbReference type="Proteomes" id="UP000323000">
    <property type="component" value="Chromosome 13"/>
</dbReference>
<gene>
    <name evidence="2" type="ORF">EZV62_027554</name>
</gene>
<dbReference type="InterPro" id="IPR044730">
    <property type="entry name" value="RNase_H-like_dom_plant"/>
</dbReference>
<dbReference type="Gene3D" id="3.30.420.10">
    <property type="entry name" value="Ribonuclease H-like superfamily/Ribonuclease H"/>
    <property type="match status" value="1"/>
</dbReference>
<dbReference type="PANTHER" id="PTHR47074">
    <property type="entry name" value="BNAC02G40300D PROTEIN"/>
    <property type="match status" value="1"/>
</dbReference>
<reference evidence="3" key="1">
    <citation type="journal article" date="2019" name="Gigascience">
        <title>De novo genome assembly of the endangered Acer yangbiense, a plant species with extremely small populations endemic to Yunnan Province, China.</title>
        <authorList>
            <person name="Yang J."/>
            <person name="Wariss H.M."/>
            <person name="Tao L."/>
            <person name="Zhang R."/>
            <person name="Yun Q."/>
            <person name="Hollingsworth P."/>
            <person name="Dao Z."/>
            <person name="Luo G."/>
            <person name="Guo H."/>
            <person name="Ma Y."/>
            <person name="Sun W."/>
        </authorList>
    </citation>
    <scope>NUCLEOTIDE SEQUENCE [LARGE SCALE GENOMIC DNA]</scope>
    <source>
        <strain evidence="3">cv. Malutang</strain>
    </source>
</reference>
<dbReference type="InterPro" id="IPR052929">
    <property type="entry name" value="RNase_H-like_EbsB-rel"/>
</dbReference>
<feature type="domain" description="RNase H type-1" evidence="1">
    <location>
        <begin position="74"/>
        <end position="156"/>
    </location>
</feature>
<dbReference type="GO" id="GO:0004523">
    <property type="term" value="F:RNA-DNA hybrid ribonuclease activity"/>
    <property type="evidence" value="ECO:0007669"/>
    <property type="project" value="InterPro"/>
</dbReference>
<dbReference type="InterPro" id="IPR002156">
    <property type="entry name" value="RNaseH_domain"/>
</dbReference>